<dbReference type="GO" id="GO:0016829">
    <property type="term" value="F:lyase activity"/>
    <property type="evidence" value="ECO:0007669"/>
    <property type="project" value="UniProtKB-KW"/>
</dbReference>
<dbReference type="EMBL" id="LAXD01000001">
    <property type="protein sequence ID" value="KWX01345.1"/>
    <property type="molecule type" value="Genomic_DNA"/>
</dbReference>
<dbReference type="AlphaFoldDB" id="A0A132MTX5"/>
<evidence type="ECO:0000313" key="2">
    <source>
        <dbReference type="Proteomes" id="UP000070188"/>
    </source>
</evidence>
<name>A0A132MTX5_9ACTN</name>
<sequence length="113" mass="11838">MLTHAPESGTRLAAGPALGFVRLAPARYPRSSLVSVVFAQVNPRVRGAGPARGRPGSRGLSGAGYPKGRYAICVRSGHGTWVSCSAAEVRRSAGDAPAVRRLTWGQSRQNIKA</sequence>
<protein>
    <submittedName>
        <fullName evidence="1">Putative cystathionine gamma-lyase</fullName>
    </submittedName>
</protein>
<evidence type="ECO:0000313" key="1">
    <source>
        <dbReference type="EMBL" id="KWX01345.1"/>
    </source>
</evidence>
<dbReference type="STRING" id="1469144.LI90_2373"/>
<comment type="caution">
    <text evidence="1">The sequence shown here is derived from an EMBL/GenBank/DDBJ whole genome shotgun (WGS) entry which is preliminary data.</text>
</comment>
<dbReference type="PATRIC" id="fig|1469144.10.peg.2574"/>
<organism evidence="1 2">
    <name type="scientific">Carbonactinospora thermoautotrophica</name>
    <dbReference type="NCBI Taxonomy" id="1469144"/>
    <lineage>
        <taxon>Bacteria</taxon>
        <taxon>Bacillati</taxon>
        <taxon>Actinomycetota</taxon>
        <taxon>Actinomycetes</taxon>
        <taxon>Kitasatosporales</taxon>
        <taxon>Carbonactinosporaceae</taxon>
        <taxon>Carbonactinospora</taxon>
    </lineage>
</organism>
<proteinExistence type="predicted"/>
<dbReference type="Proteomes" id="UP000070188">
    <property type="component" value="Unassembled WGS sequence"/>
</dbReference>
<reference evidence="2" key="1">
    <citation type="submission" date="2015-04" db="EMBL/GenBank/DDBJ databases">
        <title>Physiological reanalysis, assessment of diazotrophy, and genome sequences of multiple isolates of Streptomyces thermoautotrophicus.</title>
        <authorList>
            <person name="MacKellar D.C."/>
            <person name="Lieber L."/>
            <person name="Norman J."/>
            <person name="Bolger A."/>
            <person name="Tobin C."/>
            <person name="Murray J.W."/>
            <person name="Chang R."/>
            <person name="Ford T."/>
            <person name="Nguyen P.Q."/>
            <person name="Woodward J."/>
            <person name="Permingeat H."/>
            <person name="Joshi N.S."/>
            <person name="Silver P.A."/>
            <person name="Usadel B."/>
            <person name="Rutherford A.W."/>
            <person name="Friesen M."/>
            <person name="Prell J."/>
        </authorList>
    </citation>
    <scope>NUCLEOTIDE SEQUENCE [LARGE SCALE GENOMIC DNA]</scope>
    <source>
        <strain evidence="2">H1</strain>
    </source>
</reference>
<gene>
    <name evidence="1" type="ORF">LI90_2373</name>
</gene>
<keyword evidence="2" id="KW-1185">Reference proteome</keyword>
<accession>A0A132MTX5</accession>
<keyword evidence="1" id="KW-0456">Lyase</keyword>